<keyword evidence="3" id="KW-1185">Reference proteome</keyword>
<evidence type="ECO:0000256" key="1">
    <source>
        <dbReference type="SAM" id="Phobius"/>
    </source>
</evidence>
<dbReference type="RefSeq" id="WP_213247792.1">
    <property type="nucleotide sequence ID" value="NZ_CP045806.1"/>
</dbReference>
<feature type="transmembrane region" description="Helical" evidence="1">
    <location>
        <begin position="49"/>
        <end position="70"/>
    </location>
</feature>
<dbReference type="Proteomes" id="UP001059836">
    <property type="component" value="Chromosome"/>
</dbReference>
<organism evidence="2 3">
    <name type="scientific">Gordonia pseudamarae</name>
    <dbReference type="NCBI Taxonomy" id="2831662"/>
    <lineage>
        <taxon>Bacteria</taxon>
        <taxon>Bacillati</taxon>
        <taxon>Actinomycetota</taxon>
        <taxon>Actinomycetes</taxon>
        <taxon>Mycobacteriales</taxon>
        <taxon>Gordoniaceae</taxon>
        <taxon>Gordonia</taxon>
    </lineage>
</organism>
<keyword evidence="1" id="KW-1133">Transmembrane helix</keyword>
<keyword evidence="1" id="KW-0472">Membrane</keyword>
<dbReference type="EMBL" id="CP045809">
    <property type="protein sequence ID" value="QHN34560.1"/>
    <property type="molecule type" value="Genomic_DNA"/>
</dbReference>
<accession>A0ABX6IFD9</accession>
<evidence type="ECO:0000313" key="2">
    <source>
        <dbReference type="EMBL" id="QHN34560.1"/>
    </source>
</evidence>
<feature type="transmembrane region" description="Helical" evidence="1">
    <location>
        <begin position="122"/>
        <end position="141"/>
    </location>
</feature>
<keyword evidence="1" id="KW-0812">Transmembrane</keyword>
<gene>
    <name evidence="2" type="ORF">GII31_06250</name>
</gene>
<name>A0ABX6IFD9_9ACTN</name>
<feature type="transmembrane region" description="Helical" evidence="1">
    <location>
        <begin position="21"/>
        <end position="43"/>
    </location>
</feature>
<sequence>MSARVKRREICGSVGYIAVDARLHGVTSAIVSATLSVAAHGLVSGTLPGTGPLALVALLSSGAGLFAAAAHRTSEMRRLCGTLSQRWPATLTILVTAQTLGHVVSSLSSSGAGHSHVVPSPAMLMSHVVALVAATLVVVGAERCYRSITSRIAGLVQPVTIPEPGRTPVCRQPHVLPVLVWAARISERGPPLFA</sequence>
<reference evidence="2" key="1">
    <citation type="journal article" date="2021" name="Nat. Microbiol.">
        <title>Cocultivation of an ultrasmall environmental parasitic bacterium with lytic ability against bacteria associated with wastewater foams.</title>
        <authorList>
            <person name="Batinovic S."/>
            <person name="Rose J.J.A."/>
            <person name="Ratcliffe J."/>
            <person name="Seviour R.J."/>
            <person name="Petrovski S."/>
        </authorList>
    </citation>
    <scope>NUCLEOTIDE SEQUENCE</scope>
    <source>
        <strain evidence="2">CON9</strain>
    </source>
</reference>
<feature type="transmembrane region" description="Helical" evidence="1">
    <location>
        <begin position="91"/>
        <end position="110"/>
    </location>
</feature>
<protein>
    <submittedName>
        <fullName evidence="2">Uncharacterized protein</fullName>
    </submittedName>
</protein>
<evidence type="ECO:0000313" key="3">
    <source>
        <dbReference type="Proteomes" id="UP001059836"/>
    </source>
</evidence>
<proteinExistence type="predicted"/>